<proteinExistence type="predicted"/>
<gene>
    <name evidence="2" type="ORF">Vbra_20542</name>
</gene>
<evidence type="ECO:0000313" key="2">
    <source>
        <dbReference type="EMBL" id="CEL98524.1"/>
    </source>
</evidence>
<accession>A0A0G4ENC2</accession>
<dbReference type="InterPro" id="IPR001229">
    <property type="entry name" value="Jacalin-like_lectin_dom"/>
</dbReference>
<dbReference type="PhylomeDB" id="A0A0G4ENC2"/>
<name>A0A0G4ENC2_VITBC</name>
<dbReference type="AlphaFoldDB" id="A0A0G4ENC2"/>
<evidence type="ECO:0000313" key="3">
    <source>
        <dbReference type="Proteomes" id="UP000041254"/>
    </source>
</evidence>
<dbReference type="SUPFAM" id="SSF51101">
    <property type="entry name" value="Mannose-binding lectins"/>
    <property type="match status" value="1"/>
</dbReference>
<sequence>MTLSYSDGRITVSFGGGGGSAFDDRATLISQYPNRKVDEFRLSSIRIEEWAHGIARVSSTYVSLVDGERVTLTHGSSSPDMQDTNQHNFDFEAGEWIRSVKVLAGPHKQLQITTNRNRAITCGPLQPDRRERFHSREVDPVVRECHAIFDGLRRLRPGATTRDLINDASERT</sequence>
<protein>
    <recommendedName>
        <fullName evidence="1">Jacalin-type lectin domain-containing protein</fullName>
    </recommendedName>
</protein>
<dbReference type="Pfam" id="PF01419">
    <property type="entry name" value="Jacalin"/>
    <property type="match status" value="1"/>
</dbReference>
<reference evidence="2 3" key="1">
    <citation type="submission" date="2014-11" db="EMBL/GenBank/DDBJ databases">
        <authorList>
            <person name="Zhu J."/>
            <person name="Qi W."/>
            <person name="Song R."/>
        </authorList>
    </citation>
    <scope>NUCLEOTIDE SEQUENCE [LARGE SCALE GENOMIC DNA]</scope>
</reference>
<dbReference type="InterPro" id="IPR036404">
    <property type="entry name" value="Jacalin-like_lectin_dom_sf"/>
</dbReference>
<dbReference type="VEuPathDB" id="CryptoDB:Vbra_20542"/>
<evidence type="ECO:0000259" key="1">
    <source>
        <dbReference type="Pfam" id="PF01419"/>
    </source>
</evidence>
<keyword evidence="3" id="KW-1185">Reference proteome</keyword>
<dbReference type="Gene3D" id="2.100.10.30">
    <property type="entry name" value="Jacalin-like lectin domain"/>
    <property type="match status" value="1"/>
</dbReference>
<dbReference type="EMBL" id="CDMY01000272">
    <property type="protein sequence ID" value="CEL98524.1"/>
    <property type="molecule type" value="Genomic_DNA"/>
</dbReference>
<dbReference type="InParanoid" id="A0A0G4ENC2"/>
<organism evidence="2 3">
    <name type="scientific">Vitrella brassicaformis (strain CCMP3155)</name>
    <dbReference type="NCBI Taxonomy" id="1169540"/>
    <lineage>
        <taxon>Eukaryota</taxon>
        <taxon>Sar</taxon>
        <taxon>Alveolata</taxon>
        <taxon>Colpodellida</taxon>
        <taxon>Vitrellaceae</taxon>
        <taxon>Vitrella</taxon>
    </lineage>
</organism>
<feature type="domain" description="Jacalin-type lectin" evidence="1">
    <location>
        <begin position="14"/>
        <end position="123"/>
    </location>
</feature>
<dbReference type="Proteomes" id="UP000041254">
    <property type="component" value="Unassembled WGS sequence"/>
</dbReference>